<evidence type="ECO:0000313" key="2">
    <source>
        <dbReference type="EMBL" id="PSR97365.1"/>
    </source>
</evidence>
<dbReference type="EMBL" id="KZ678392">
    <property type="protein sequence ID" value="PSR97365.1"/>
    <property type="molecule type" value="Genomic_DNA"/>
</dbReference>
<keyword evidence="1" id="KW-0472">Membrane</keyword>
<keyword evidence="3" id="KW-1185">Reference proteome</keyword>
<dbReference type="PANTHER" id="PTHR35394:SF5">
    <property type="entry name" value="DUF3176 DOMAIN-CONTAINING PROTEIN"/>
    <property type="match status" value="1"/>
</dbReference>
<feature type="transmembrane region" description="Helical" evidence="1">
    <location>
        <begin position="45"/>
        <end position="66"/>
    </location>
</feature>
<feature type="transmembrane region" description="Helical" evidence="1">
    <location>
        <begin position="99"/>
        <end position="122"/>
    </location>
</feature>
<dbReference type="InterPro" id="IPR021514">
    <property type="entry name" value="DUF3176"/>
</dbReference>
<dbReference type="STRING" id="2025994.A0A2T3AGN7"/>
<dbReference type="OrthoDB" id="5242705at2759"/>
<gene>
    <name evidence="2" type="ORF">BD289DRAFT_426190</name>
</gene>
<sequence length="676" mass="73139">MKLWKFEALLLSLSIAALVAIVVLLVVEHGTALEAWSFYFSLNTIVSILGTISSTSLASAIASCLAQEKWNWLRKRQDHLYMFDRIDSASRGSRGSFELLAWTKLTHYVSLGALTTVVLLGYDPFIQAIVGSVGQVDLKNVTAAATIGAASKLDVGLLATGGSIRTIAVPGTSNASSICAVSGDSAFSQPDLSIVASIFDGFSNQSSTSTSPRTVSYTCSTGNCSWDVFASMAVCWSCHDVTSRVVASSYSGTTTSEGATASGLLTTFSLPGLNNITNWASVASLSAASKTRRSSVNLIPMIMSARGTINGSQLGSYVNSTTFLLGFSVLNADQGYLNGSVSWNNSHVTATECGLELCTNVYRSVVQEGVLAEIVLGSYKLRNQTTLRPEEGWLEENTTECLDAWDRANANTLLYDNMDAPTDFNVPRTDLQLTLPAAAVADHNLSDTGSPTTFSISDRTLKSTMWWMQSQFAKDDLAWYNESALFAHALGLYPGASESSFWAQTPIAVALTNRSTLAQTFASVADSMTVWMRNYNLRQQQQQQQSGSTGVVVGTTSAWSLHVLVRWPFLAFPLIVTLTGGVFCFMVIRETRRLNLLPLRDSCMAILAYGISDEVRARLQDADDMDNEARKIQVRLADMSKGVMIQECNTDMSMTTRAGHRRVFTTTSNDPLIVDA</sequence>
<keyword evidence="1" id="KW-1133">Transmembrane helix</keyword>
<accession>A0A2T3AGN7</accession>
<dbReference type="Proteomes" id="UP000241462">
    <property type="component" value="Unassembled WGS sequence"/>
</dbReference>
<protein>
    <submittedName>
        <fullName evidence="2">Uncharacterized protein</fullName>
    </submittedName>
</protein>
<proteinExistence type="predicted"/>
<organism evidence="2 3">
    <name type="scientific">Coniella lustricola</name>
    <dbReference type="NCBI Taxonomy" id="2025994"/>
    <lineage>
        <taxon>Eukaryota</taxon>
        <taxon>Fungi</taxon>
        <taxon>Dikarya</taxon>
        <taxon>Ascomycota</taxon>
        <taxon>Pezizomycotina</taxon>
        <taxon>Sordariomycetes</taxon>
        <taxon>Sordariomycetidae</taxon>
        <taxon>Diaporthales</taxon>
        <taxon>Schizoparmaceae</taxon>
        <taxon>Coniella</taxon>
    </lineage>
</organism>
<evidence type="ECO:0000256" key="1">
    <source>
        <dbReference type="SAM" id="Phobius"/>
    </source>
</evidence>
<name>A0A2T3AGN7_9PEZI</name>
<dbReference type="InParanoid" id="A0A2T3AGN7"/>
<evidence type="ECO:0000313" key="3">
    <source>
        <dbReference type="Proteomes" id="UP000241462"/>
    </source>
</evidence>
<feature type="transmembrane region" description="Helical" evidence="1">
    <location>
        <begin position="567"/>
        <end position="588"/>
    </location>
</feature>
<reference evidence="2 3" key="1">
    <citation type="journal article" date="2018" name="Mycol. Prog.">
        <title>Coniella lustricola, a new species from submerged detritus.</title>
        <authorList>
            <person name="Raudabaugh D.B."/>
            <person name="Iturriaga T."/>
            <person name="Carver A."/>
            <person name="Mondo S."/>
            <person name="Pangilinan J."/>
            <person name="Lipzen A."/>
            <person name="He G."/>
            <person name="Amirebrahimi M."/>
            <person name="Grigoriev I.V."/>
            <person name="Miller A.N."/>
        </authorList>
    </citation>
    <scope>NUCLEOTIDE SEQUENCE [LARGE SCALE GENOMIC DNA]</scope>
    <source>
        <strain evidence="2 3">B22-T-1</strain>
    </source>
</reference>
<dbReference type="PANTHER" id="PTHR35394">
    <property type="entry name" value="DUF3176 DOMAIN-CONTAINING PROTEIN"/>
    <property type="match status" value="1"/>
</dbReference>
<dbReference type="Pfam" id="PF11374">
    <property type="entry name" value="DUF3176"/>
    <property type="match status" value="1"/>
</dbReference>
<keyword evidence="1" id="KW-0812">Transmembrane</keyword>
<dbReference type="AlphaFoldDB" id="A0A2T3AGN7"/>